<accession>A0A8H6XIX4</accession>
<name>A0A8H6XIX4_9AGAR</name>
<gene>
    <name evidence="2" type="ORF">MVEN_01824600</name>
</gene>
<dbReference type="AlphaFoldDB" id="A0A8H6XIX4"/>
<proteinExistence type="predicted"/>
<dbReference type="Proteomes" id="UP000620124">
    <property type="component" value="Unassembled WGS sequence"/>
</dbReference>
<protein>
    <submittedName>
        <fullName evidence="2">Uncharacterized protein</fullName>
    </submittedName>
</protein>
<evidence type="ECO:0000313" key="2">
    <source>
        <dbReference type="EMBL" id="KAF7342360.1"/>
    </source>
</evidence>
<dbReference type="EMBL" id="JACAZI010000017">
    <property type="protein sequence ID" value="KAF7342360.1"/>
    <property type="molecule type" value="Genomic_DNA"/>
</dbReference>
<keyword evidence="3" id="KW-1185">Reference proteome</keyword>
<evidence type="ECO:0000313" key="3">
    <source>
        <dbReference type="Proteomes" id="UP000620124"/>
    </source>
</evidence>
<dbReference type="OrthoDB" id="2996139at2759"/>
<comment type="caution">
    <text evidence="2">The sequence shown here is derived from an EMBL/GenBank/DDBJ whole genome shotgun (WGS) entry which is preliminary data.</text>
</comment>
<organism evidence="2 3">
    <name type="scientific">Mycena venus</name>
    <dbReference type="NCBI Taxonomy" id="2733690"/>
    <lineage>
        <taxon>Eukaryota</taxon>
        <taxon>Fungi</taxon>
        <taxon>Dikarya</taxon>
        <taxon>Basidiomycota</taxon>
        <taxon>Agaricomycotina</taxon>
        <taxon>Agaricomycetes</taxon>
        <taxon>Agaricomycetidae</taxon>
        <taxon>Agaricales</taxon>
        <taxon>Marasmiineae</taxon>
        <taxon>Mycenaceae</taxon>
        <taxon>Mycena</taxon>
    </lineage>
</organism>
<evidence type="ECO:0000256" key="1">
    <source>
        <dbReference type="SAM" id="MobiDB-lite"/>
    </source>
</evidence>
<feature type="region of interest" description="Disordered" evidence="1">
    <location>
        <begin position="223"/>
        <end position="243"/>
    </location>
</feature>
<reference evidence="2" key="1">
    <citation type="submission" date="2020-05" db="EMBL/GenBank/DDBJ databases">
        <title>Mycena genomes resolve the evolution of fungal bioluminescence.</title>
        <authorList>
            <person name="Tsai I.J."/>
        </authorList>
    </citation>
    <scope>NUCLEOTIDE SEQUENCE</scope>
    <source>
        <strain evidence="2">CCC161011</strain>
    </source>
</reference>
<sequence length="860" mass="96724">MPVPRTPNAPYFDEHGPRAFLARILEHGLDAGITNADELVSYIVFYSSDRVREIIRYMSEFDVDEPKRTWSAAKEQILLLYGSSDEDRRTSERELIEFCRAQSAKSLYHDKLEVEQYLRDFQFIAAPLVKQGEITVQQRDFYFVSGIPTSLKDWFISRVPESQRTRSNPIPLSDSLSILYERFDPDSLLSHPWNRSEFLIAPPPDPVPVPTTSCLRVQPSTKPVSIASAPEPSTPTPTAPVPTSTTLTLGLNTPTSILSDVQAPTSTTSNAFKPEAVFPIPQAHIAPISCSSPPIELISPDLEHAHFRQQSPRAEDKLKVSPSDELPDNIVCRIELCAGEQRIIDRRREGSPIYFCGTNQTTDHFSELDLKRDGQALELDDPSCDIDWCSDFRDLESEGIESDGILLQSTAPHDTNPALSQSACELRRILDQVSSLQDFTSLNAELSLIHYSLESNAISTDEFHNALTEIARQVHEELQRRLADASSNYAESQISPSYPFDDHDSSTVTGSDIDSIFDCVPDSMTDLDTEALSPYSEYRDVDHALDTDVNTHGHWFPCDVQVIEPGDLSCSIGLYSDSRDPNPEAITNQLALSEHLTLSTASFNEVSDHVAARISFEQPSLYNAEPTELDTVSCAAMEIESTPDSHEHIIAESRFSVPHACYVDFFVPELFDIQADIRIHEPAEFPYRGPPENVPPGYHWFVLTLVSSFSYMQVRIKAEYLPLTFTWIMLCWKLISEGLWLIMTAFRVLVHEGFTSEIVNSVVIDSSELTGNPDEFGDGNIDVFAEPAPPDKILHSHFDSFIHSKDLLRQNIVRDTPRLSSSPQVQDTELENLPDITDWDSIQSHRQDFQHSKCSPFYFF</sequence>